<dbReference type="Gene3D" id="3.30.300.130">
    <property type="entry name" value="Fe-S cluster assembly (FSCA)"/>
    <property type="match status" value="1"/>
</dbReference>
<reference evidence="1 2" key="2">
    <citation type="submission" date="2020-03" db="EMBL/GenBank/DDBJ databases">
        <authorList>
            <person name="Ichikawa N."/>
            <person name="Kimura A."/>
            <person name="Kitahashi Y."/>
            <person name="Uohara A."/>
        </authorList>
    </citation>
    <scope>NUCLEOTIDE SEQUENCE [LARGE SCALE GENOMIC DNA]</scope>
    <source>
        <strain evidence="1 2">NBRC 107702</strain>
    </source>
</reference>
<gene>
    <name evidence="1" type="ORF">Pflav_041440</name>
</gene>
<accession>A0A6F8XV65</accession>
<name>A0A6F8XV65_9ACTN</name>
<proteinExistence type="predicted"/>
<dbReference type="RefSeq" id="WP_173037447.1">
    <property type="nucleotide sequence ID" value="NZ_AP022870.1"/>
</dbReference>
<protein>
    <submittedName>
        <fullName evidence="1">Uncharacterized protein</fullName>
    </submittedName>
</protein>
<dbReference type="SUPFAM" id="SSF117916">
    <property type="entry name" value="Fe-S cluster assembly (FSCA) domain-like"/>
    <property type="match status" value="1"/>
</dbReference>
<keyword evidence="2" id="KW-1185">Reference proteome</keyword>
<dbReference type="Proteomes" id="UP000502508">
    <property type="component" value="Chromosome"/>
</dbReference>
<sequence length="200" mass="20521">MAEQPAPAAPGLDDPALEQRLHRLEELLGQLEQVPGRTADVAREAVETLTEVYGEALGRAVDAATSGADVREVLTGDELLRHLLLLHGLHPDPIGMRLERAIADARAQLGASGDGVMLVGVNGGVAEVRLSAGGCGSCGTDTAVEDVVRDELLAAAPELAGVAFVAAEKQAPLIPLSTVRTRTADPSLLRGAAPPGGRPA</sequence>
<reference evidence="1 2" key="1">
    <citation type="submission" date="2020-03" db="EMBL/GenBank/DDBJ databases">
        <title>Whole genome shotgun sequence of Phytohabitans flavus NBRC 107702.</title>
        <authorList>
            <person name="Komaki H."/>
            <person name="Tamura T."/>
        </authorList>
    </citation>
    <scope>NUCLEOTIDE SEQUENCE [LARGE SCALE GENOMIC DNA]</scope>
    <source>
        <strain evidence="1 2">NBRC 107702</strain>
    </source>
</reference>
<dbReference type="EMBL" id="AP022870">
    <property type="protein sequence ID" value="BCB77734.1"/>
    <property type="molecule type" value="Genomic_DNA"/>
</dbReference>
<evidence type="ECO:0000313" key="1">
    <source>
        <dbReference type="EMBL" id="BCB77734.1"/>
    </source>
</evidence>
<evidence type="ECO:0000313" key="2">
    <source>
        <dbReference type="Proteomes" id="UP000502508"/>
    </source>
</evidence>
<organism evidence="1 2">
    <name type="scientific">Phytohabitans flavus</name>
    <dbReference type="NCBI Taxonomy" id="1076124"/>
    <lineage>
        <taxon>Bacteria</taxon>
        <taxon>Bacillati</taxon>
        <taxon>Actinomycetota</taxon>
        <taxon>Actinomycetes</taxon>
        <taxon>Micromonosporales</taxon>
        <taxon>Micromonosporaceae</taxon>
    </lineage>
</organism>
<dbReference type="AlphaFoldDB" id="A0A6F8XV65"/>
<dbReference type="InterPro" id="IPR034904">
    <property type="entry name" value="FSCA_dom_sf"/>
</dbReference>
<dbReference type="KEGG" id="pfla:Pflav_041440"/>